<sequence length="55" mass="6079">MHHVVGNELRLSAFPAFDLAGSTPGGSPMSVALRHRPCLMHIRTFDMNVLDTNME</sequence>
<evidence type="ECO:0000313" key="2">
    <source>
        <dbReference type="Proteomes" id="UP000188318"/>
    </source>
</evidence>
<dbReference type="Proteomes" id="UP000188318">
    <property type="component" value="Unassembled WGS sequence"/>
</dbReference>
<keyword evidence="2" id="KW-1185">Reference proteome</keyword>
<organism evidence="1 2">
    <name type="scientific">Aspergillus carbonarius (strain ITEM 5010)</name>
    <dbReference type="NCBI Taxonomy" id="602072"/>
    <lineage>
        <taxon>Eukaryota</taxon>
        <taxon>Fungi</taxon>
        <taxon>Dikarya</taxon>
        <taxon>Ascomycota</taxon>
        <taxon>Pezizomycotina</taxon>
        <taxon>Eurotiomycetes</taxon>
        <taxon>Eurotiomycetidae</taxon>
        <taxon>Eurotiales</taxon>
        <taxon>Aspergillaceae</taxon>
        <taxon>Aspergillus</taxon>
        <taxon>Aspergillus subgen. Circumdati</taxon>
    </lineage>
</organism>
<dbReference type="VEuPathDB" id="FungiDB:ASPCADRAFT_209513"/>
<dbReference type="EMBL" id="KV907504">
    <property type="protein sequence ID" value="OOF93571.1"/>
    <property type="molecule type" value="Genomic_DNA"/>
</dbReference>
<name>A0A1R3RGH0_ASPC5</name>
<dbReference type="AlphaFoldDB" id="A0A1R3RGH0"/>
<evidence type="ECO:0000313" key="1">
    <source>
        <dbReference type="EMBL" id="OOF93571.1"/>
    </source>
</evidence>
<protein>
    <submittedName>
        <fullName evidence="1">Uncharacterized protein</fullName>
    </submittedName>
</protein>
<accession>A0A1R3RGH0</accession>
<proteinExistence type="predicted"/>
<gene>
    <name evidence="1" type="ORF">ASPCADRAFT_209513</name>
</gene>
<reference evidence="2" key="1">
    <citation type="journal article" date="2017" name="Genome Biol.">
        <title>Comparative genomics reveals high biological diversity and specific adaptations in the industrially and medically important fungal genus Aspergillus.</title>
        <authorList>
            <person name="de Vries R.P."/>
            <person name="Riley R."/>
            <person name="Wiebenga A."/>
            <person name="Aguilar-Osorio G."/>
            <person name="Amillis S."/>
            <person name="Uchima C.A."/>
            <person name="Anderluh G."/>
            <person name="Asadollahi M."/>
            <person name="Askin M."/>
            <person name="Barry K."/>
            <person name="Battaglia E."/>
            <person name="Bayram O."/>
            <person name="Benocci T."/>
            <person name="Braus-Stromeyer S.A."/>
            <person name="Caldana C."/>
            <person name="Canovas D."/>
            <person name="Cerqueira G.C."/>
            <person name="Chen F."/>
            <person name="Chen W."/>
            <person name="Choi C."/>
            <person name="Clum A."/>
            <person name="Dos Santos R.A."/>
            <person name="Damasio A.R."/>
            <person name="Diallinas G."/>
            <person name="Emri T."/>
            <person name="Fekete E."/>
            <person name="Flipphi M."/>
            <person name="Freyberg S."/>
            <person name="Gallo A."/>
            <person name="Gournas C."/>
            <person name="Habgood R."/>
            <person name="Hainaut M."/>
            <person name="Harispe M.L."/>
            <person name="Henrissat B."/>
            <person name="Hilden K.S."/>
            <person name="Hope R."/>
            <person name="Hossain A."/>
            <person name="Karabika E."/>
            <person name="Karaffa L."/>
            <person name="Karanyi Z."/>
            <person name="Krasevec N."/>
            <person name="Kuo A."/>
            <person name="Kusch H."/>
            <person name="LaButti K."/>
            <person name="Lagendijk E.L."/>
            <person name="Lapidus A."/>
            <person name="Levasseur A."/>
            <person name="Lindquist E."/>
            <person name="Lipzen A."/>
            <person name="Logrieco A.F."/>
            <person name="MacCabe A."/>
            <person name="Maekelae M.R."/>
            <person name="Malavazi I."/>
            <person name="Melin P."/>
            <person name="Meyer V."/>
            <person name="Mielnichuk N."/>
            <person name="Miskei M."/>
            <person name="Molnar A.P."/>
            <person name="Mule G."/>
            <person name="Ngan C.Y."/>
            <person name="Orejas M."/>
            <person name="Orosz E."/>
            <person name="Ouedraogo J.P."/>
            <person name="Overkamp K.M."/>
            <person name="Park H.-S."/>
            <person name="Perrone G."/>
            <person name="Piumi F."/>
            <person name="Punt P.J."/>
            <person name="Ram A.F."/>
            <person name="Ramon A."/>
            <person name="Rauscher S."/>
            <person name="Record E."/>
            <person name="Riano-Pachon D.M."/>
            <person name="Robert V."/>
            <person name="Roehrig J."/>
            <person name="Ruller R."/>
            <person name="Salamov A."/>
            <person name="Salih N.S."/>
            <person name="Samson R.A."/>
            <person name="Sandor E."/>
            <person name="Sanguinetti M."/>
            <person name="Schuetze T."/>
            <person name="Sepcic K."/>
            <person name="Shelest E."/>
            <person name="Sherlock G."/>
            <person name="Sophianopoulou V."/>
            <person name="Squina F.M."/>
            <person name="Sun H."/>
            <person name="Susca A."/>
            <person name="Todd R.B."/>
            <person name="Tsang A."/>
            <person name="Unkles S.E."/>
            <person name="van de Wiele N."/>
            <person name="van Rossen-Uffink D."/>
            <person name="Oliveira J.V."/>
            <person name="Vesth T.C."/>
            <person name="Visser J."/>
            <person name="Yu J.-H."/>
            <person name="Zhou M."/>
            <person name="Andersen M.R."/>
            <person name="Archer D.B."/>
            <person name="Baker S.E."/>
            <person name="Benoit I."/>
            <person name="Brakhage A.A."/>
            <person name="Braus G.H."/>
            <person name="Fischer R."/>
            <person name="Frisvad J.C."/>
            <person name="Goldman G.H."/>
            <person name="Houbraken J."/>
            <person name="Oakley B."/>
            <person name="Pocsi I."/>
            <person name="Scazzocchio C."/>
            <person name="Seiboth B."/>
            <person name="vanKuyk P.A."/>
            <person name="Wortman J."/>
            <person name="Dyer P.S."/>
            <person name="Grigoriev I.V."/>
        </authorList>
    </citation>
    <scope>NUCLEOTIDE SEQUENCE [LARGE SCALE GENOMIC DNA]</scope>
    <source>
        <strain evidence="2">ITEM 5010</strain>
    </source>
</reference>